<dbReference type="RefSeq" id="WP_286256688.1">
    <property type="nucleotide sequence ID" value="NZ_AP018448.1"/>
</dbReference>
<reference evidence="1 2" key="1">
    <citation type="journal article" date="2010" name="ChemBioChem">
        <title>Cloning and characterization of the biosynthetic gene cluster of 16-membered macrolide antibiotic FD-891: involvement of a dual functional cytochrome P450 monooxygenase catalyzing epoxidation and hydroxylation.</title>
        <authorList>
            <person name="Kudo F."/>
            <person name="Motegi A."/>
            <person name="Mizoue K."/>
            <person name="Eguchi T."/>
        </authorList>
    </citation>
    <scope>NUCLEOTIDE SEQUENCE [LARGE SCALE GENOMIC DNA]</scope>
    <source>
        <strain evidence="1 2">A-8890</strain>
    </source>
</reference>
<accession>A0ABN5VSX8</accession>
<reference evidence="1 2" key="2">
    <citation type="journal article" date="2023" name="ChemBioChem">
        <title>Acyltransferase Domain Exchange between Two Independent Type I Polyketide Synthases in the Same Producer Strain of Macrolide Antibiotics.</title>
        <authorList>
            <person name="Kudo F."/>
            <person name="Kishikawa K."/>
            <person name="Tsuboi K."/>
            <person name="Kido T."/>
            <person name="Usui T."/>
            <person name="Hashimoto J."/>
            <person name="Shin-Ya K."/>
            <person name="Miyanaga A."/>
            <person name="Eguchi T."/>
        </authorList>
    </citation>
    <scope>NUCLEOTIDE SEQUENCE [LARGE SCALE GENOMIC DNA]</scope>
    <source>
        <strain evidence="1 2">A-8890</strain>
    </source>
</reference>
<protein>
    <submittedName>
        <fullName evidence="1">Uncharacterized protein</fullName>
    </submittedName>
</protein>
<name>A0ABN5VSX8_9ACTN</name>
<dbReference type="Proteomes" id="UP001321542">
    <property type="component" value="Chromosome"/>
</dbReference>
<organism evidence="1 2">
    <name type="scientific">Streptomyces graminofaciens</name>
    <dbReference type="NCBI Taxonomy" id="68212"/>
    <lineage>
        <taxon>Bacteria</taxon>
        <taxon>Bacillati</taxon>
        <taxon>Actinomycetota</taxon>
        <taxon>Actinomycetes</taxon>
        <taxon>Kitasatosporales</taxon>
        <taxon>Streptomycetaceae</taxon>
        <taxon>Streptomyces</taxon>
    </lineage>
</organism>
<evidence type="ECO:0000313" key="1">
    <source>
        <dbReference type="EMBL" id="BBC36430.1"/>
    </source>
</evidence>
<proteinExistence type="predicted"/>
<evidence type="ECO:0000313" key="2">
    <source>
        <dbReference type="Proteomes" id="UP001321542"/>
    </source>
</evidence>
<keyword evidence="2" id="KW-1185">Reference proteome</keyword>
<sequence>MNKTNDVHSWRNPRWNNQCMPNSAPGSKKYYQSYTDRPSLALIPYADANCGKAIHNDYTRGYDADEGRFVVPRYFAR</sequence>
<dbReference type="EMBL" id="AP018448">
    <property type="protein sequence ID" value="BBC36430.1"/>
    <property type="molecule type" value="Genomic_DNA"/>
</dbReference>
<gene>
    <name evidence="1" type="ORF">SGFS_077240</name>
</gene>